<evidence type="ECO:0000259" key="6">
    <source>
        <dbReference type="Pfam" id="PF08281"/>
    </source>
</evidence>
<dbReference type="NCBIfam" id="NF009180">
    <property type="entry name" value="PRK12528.1"/>
    <property type="match status" value="1"/>
</dbReference>
<dbReference type="GO" id="GO:0003677">
    <property type="term" value="F:DNA binding"/>
    <property type="evidence" value="ECO:0007669"/>
    <property type="project" value="InterPro"/>
</dbReference>
<evidence type="ECO:0000256" key="2">
    <source>
        <dbReference type="ARBA" id="ARBA00023015"/>
    </source>
</evidence>
<comment type="similarity">
    <text evidence="1">Belongs to the sigma-70 factor family. ECF subfamily.</text>
</comment>
<dbReference type="PANTHER" id="PTHR43133">
    <property type="entry name" value="RNA POLYMERASE ECF-TYPE SIGMA FACTO"/>
    <property type="match status" value="1"/>
</dbReference>
<feature type="domain" description="RNA polymerase sigma factor 70 region 4 type 2" evidence="6">
    <location>
        <begin position="108"/>
        <end position="160"/>
    </location>
</feature>
<dbReference type="InterPro" id="IPR013249">
    <property type="entry name" value="RNA_pol_sigma70_r4_t2"/>
</dbReference>
<sequence>MDTSPVESLETLYRQHHSWIYTWLYKKLGNSADAADLAQDTFIRVFNKKPLHEIEQPRAYLTTVAKSLMMNWFNRKRIEQAYIEVLAEQPEWEQPSPEQNYLIIETLVEVIQLLETLPRQVRDVFLHAQIEDMSYEQIACKFNISLSTVKRHMKKAYVHCLTAMLEHEL</sequence>
<evidence type="ECO:0000256" key="4">
    <source>
        <dbReference type="ARBA" id="ARBA00023163"/>
    </source>
</evidence>
<dbReference type="PANTHER" id="PTHR43133:SF63">
    <property type="entry name" value="RNA POLYMERASE SIGMA FACTOR FECI-RELATED"/>
    <property type="match status" value="1"/>
</dbReference>
<dbReference type="InterPro" id="IPR007627">
    <property type="entry name" value="RNA_pol_sigma70_r2"/>
</dbReference>
<dbReference type="GO" id="GO:0016987">
    <property type="term" value="F:sigma factor activity"/>
    <property type="evidence" value="ECO:0007669"/>
    <property type="project" value="UniProtKB-KW"/>
</dbReference>
<dbReference type="SUPFAM" id="SSF88946">
    <property type="entry name" value="Sigma2 domain of RNA polymerase sigma factors"/>
    <property type="match status" value="1"/>
</dbReference>
<dbReference type="NCBIfam" id="TIGR02937">
    <property type="entry name" value="sigma70-ECF"/>
    <property type="match status" value="1"/>
</dbReference>
<dbReference type="Gene3D" id="1.10.1740.10">
    <property type="match status" value="1"/>
</dbReference>
<organism evidence="7 8">
    <name type="scientific">Acinetobacter guerrae</name>
    <dbReference type="NCBI Taxonomy" id="1843371"/>
    <lineage>
        <taxon>Bacteria</taxon>
        <taxon>Pseudomonadati</taxon>
        <taxon>Pseudomonadota</taxon>
        <taxon>Gammaproteobacteria</taxon>
        <taxon>Moraxellales</taxon>
        <taxon>Moraxellaceae</taxon>
        <taxon>Acinetobacter</taxon>
    </lineage>
</organism>
<feature type="domain" description="RNA polymerase sigma-70 region 2" evidence="5">
    <location>
        <begin position="12"/>
        <end position="77"/>
    </location>
</feature>
<dbReference type="InterPro" id="IPR036388">
    <property type="entry name" value="WH-like_DNA-bd_sf"/>
</dbReference>
<evidence type="ECO:0000313" key="8">
    <source>
        <dbReference type="Proteomes" id="UP000269001"/>
    </source>
</evidence>
<gene>
    <name evidence="7" type="ORF">D7V21_00595</name>
</gene>
<dbReference type="InterPro" id="IPR039425">
    <property type="entry name" value="RNA_pol_sigma-70-like"/>
</dbReference>
<name>A0A3A8F5X0_9GAMM</name>
<dbReference type="GO" id="GO:0006352">
    <property type="term" value="P:DNA-templated transcription initiation"/>
    <property type="evidence" value="ECO:0007669"/>
    <property type="project" value="InterPro"/>
</dbReference>
<keyword evidence="3" id="KW-0731">Sigma factor</keyword>
<dbReference type="Gene3D" id="1.10.10.10">
    <property type="entry name" value="Winged helix-like DNA-binding domain superfamily/Winged helix DNA-binding domain"/>
    <property type="match status" value="1"/>
</dbReference>
<dbReference type="InterPro" id="IPR014284">
    <property type="entry name" value="RNA_pol_sigma-70_dom"/>
</dbReference>
<protein>
    <submittedName>
        <fullName evidence="7">Sigma-70 family RNA polymerase sigma factor</fullName>
    </submittedName>
</protein>
<dbReference type="RefSeq" id="WP_120368608.1">
    <property type="nucleotide sequence ID" value="NZ_BKYM01000007.1"/>
</dbReference>
<dbReference type="InterPro" id="IPR013325">
    <property type="entry name" value="RNA_pol_sigma_r2"/>
</dbReference>
<evidence type="ECO:0000256" key="3">
    <source>
        <dbReference type="ARBA" id="ARBA00023082"/>
    </source>
</evidence>
<keyword evidence="4" id="KW-0804">Transcription</keyword>
<dbReference type="Pfam" id="PF04542">
    <property type="entry name" value="Sigma70_r2"/>
    <property type="match status" value="1"/>
</dbReference>
<evidence type="ECO:0000259" key="5">
    <source>
        <dbReference type="Pfam" id="PF04542"/>
    </source>
</evidence>
<dbReference type="SUPFAM" id="SSF88659">
    <property type="entry name" value="Sigma3 and sigma4 domains of RNA polymerase sigma factors"/>
    <property type="match status" value="1"/>
</dbReference>
<reference evidence="7 8" key="1">
    <citation type="submission" date="2018-09" db="EMBL/GenBank/DDBJ databases">
        <title>The draft genome of Acinetobacter spp. strains.</title>
        <authorList>
            <person name="Qin J."/>
            <person name="Feng Y."/>
            <person name="Zong Z."/>
        </authorList>
    </citation>
    <scope>NUCLEOTIDE SEQUENCE [LARGE SCALE GENOMIC DNA]</scope>
    <source>
        <strain evidence="7 8">WCHAc060096</strain>
    </source>
</reference>
<proteinExistence type="inferred from homology"/>
<keyword evidence="8" id="KW-1185">Reference proteome</keyword>
<evidence type="ECO:0000256" key="1">
    <source>
        <dbReference type="ARBA" id="ARBA00010641"/>
    </source>
</evidence>
<accession>A0A3A8F5X0</accession>
<dbReference type="Pfam" id="PF08281">
    <property type="entry name" value="Sigma70_r4_2"/>
    <property type="match status" value="1"/>
</dbReference>
<comment type="caution">
    <text evidence="7">The sequence shown here is derived from an EMBL/GenBank/DDBJ whole genome shotgun (WGS) entry which is preliminary data.</text>
</comment>
<dbReference type="InterPro" id="IPR013324">
    <property type="entry name" value="RNA_pol_sigma_r3/r4-like"/>
</dbReference>
<keyword evidence="2" id="KW-0805">Transcription regulation</keyword>
<dbReference type="AlphaFoldDB" id="A0A3A8F5X0"/>
<dbReference type="EMBL" id="RAXU01000001">
    <property type="protein sequence ID" value="RKG36133.1"/>
    <property type="molecule type" value="Genomic_DNA"/>
</dbReference>
<evidence type="ECO:0000313" key="7">
    <source>
        <dbReference type="EMBL" id="RKG36133.1"/>
    </source>
</evidence>
<dbReference type="Proteomes" id="UP000269001">
    <property type="component" value="Unassembled WGS sequence"/>
</dbReference>